<evidence type="ECO:0000313" key="2">
    <source>
        <dbReference type="Proteomes" id="UP001066276"/>
    </source>
</evidence>
<name>A0AAV7MJC7_PLEWA</name>
<comment type="caution">
    <text evidence="1">The sequence shown here is derived from an EMBL/GenBank/DDBJ whole genome shotgun (WGS) entry which is preliminary data.</text>
</comment>
<dbReference type="EMBL" id="JANPWB010000013">
    <property type="protein sequence ID" value="KAJ1103890.1"/>
    <property type="molecule type" value="Genomic_DNA"/>
</dbReference>
<evidence type="ECO:0000313" key="1">
    <source>
        <dbReference type="EMBL" id="KAJ1103890.1"/>
    </source>
</evidence>
<keyword evidence="2" id="KW-1185">Reference proteome</keyword>
<sequence length="249" mass="27176">MPTSKVRSRRACGTKKGLKGISRIKEASNECQFLGDTVISPEGRDMLQTLQQEDAVRDSGERSAVTAMGASIKEFVGKYFRKTPNVSQVINGKNTLDSNQNKIEWCITNYFQTSDSLQIEDLFLGGGSDETIGGRLLLEPRLSSSPCLSPQVRGSAIFEERLPLCIALEKEKEGFEEGDRVASNMGTPSPSGRQSVLALDTTAVSAESLLEVMFLMQKTLQAIVEVMTANNGLGKVHKNKLQGITEELK</sequence>
<proteinExistence type="predicted"/>
<accession>A0AAV7MJC7</accession>
<protein>
    <submittedName>
        <fullName evidence="1">Uncharacterized protein</fullName>
    </submittedName>
</protein>
<dbReference type="Proteomes" id="UP001066276">
    <property type="component" value="Chromosome 9"/>
</dbReference>
<gene>
    <name evidence="1" type="ORF">NDU88_001311</name>
</gene>
<organism evidence="1 2">
    <name type="scientific">Pleurodeles waltl</name>
    <name type="common">Iberian ribbed newt</name>
    <dbReference type="NCBI Taxonomy" id="8319"/>
    <lineage>
        <taxon>Eukaryota</taxon>
        <taxon>Metazoa</taxon>
        <taxon>Chordata</taxon>
        <taxon>Craniata</taxon>
        <taxon>Vertebrata</taxon>
        <taxon>Euteleostomi</taxon>
        <taxon>Amphibia</taxon>
        <taxon>Batrachia</taxon>
        <taxon>Caudata</taxon>
        <taxon>Salamandroidea</taxon>
        <taxon>Salamandridae</taxon>
        <taxon>Pleurodelinae</taxon>
        <taxon>Pleurodeles</taxon>
    </lineage>
</organism>
<dbReference type="AlphaFoldDB" id="A0AAV7MJC7"/>
<reference evidence="1" key="1">
    <citation type="journal article" date="2022" name="bioRxiv">
        <title>Sequencing and chromosome-scale assembly of the giantPleurodeles waltlgenome.</title>
        <authorList>
            <person name="Brown T."/>
            <person name="Elewa A."/>
            <person name="Iarovenko S."/>
            <person name="Subramanian E."/>
            <person name="Araus A.J."/>
            <person name="Petzold A."/>
            <person name="Susuki M."/>
            <person name="Suzuki K.-i.T."/>
            <person name="Hayashi T."/>
            <person name="Toyoda A."/>
            <person name="Oliveira C."/>
            <person name="Osipova E."/>
            <person name="Leigh N.D."/>
            <person name="Simon A."/>
            <person name="Yun M.H."/>
        </authorList>
    </citation>
    <scope>NUCLEOTIDE SEQUENCE</scope>
    <source>
        <strain evidence="1">20211129_DDA</strain>
        <tissue evidence="1">Liver</tissue>
    </source>
</reference>